<dbReference type="EMBL" id="CAJNOC010005009">
    <property type="protein sequence ID" value="CAF1039928.1"/>
    <property type="molecule type" value="Genomic_DNA"/>
</dbReference>
<sequence>MKISIVFSLMLFFIKIFSAFGEVFQVENSDKCLRMISVFIKTLNEQNSLFFKIESILIHKFNSFSQLDFSCINTDFGYIFHISPEKKLILNSQLDIHLISFEKKNYGIGFKFNNLLGFDLNSNIFEKILKSYEALSVSFYYSKFTVYSNKTFDNSNINFFQYTSSVSFSFSTKYEMNTNQLIFENCNIDNLYFYGLSDNFLKRNILSFKSNSTRQLTNSNIETLNLKSYHYNLDKFLIEPEIFKNLKYLILDGFFKSINKDLFYNLGLLKVIILESENFRPEYFEWFSNLNLSQYLFLNFKIKDSYNFPYEDFCFYKDYSFSPNILFYLTMPLTNCSCTLAWIFKTYTSNMSFYKK</sequence>
<organism evidence="3 4">
    <name type="scientific">Brachionus calyciflorus</name>
    <dbReference type="NCBI Taxonomy" id="104777"/>
    <lineage>
        <taxon>Eukaryota</taxon>
        <taxon>Metazoa</taxon>
        <taxon>Spiralia</taxon>
        <taxon>Gnathifera</taxon>
        <taxon>Rotifera</taxon>
        <taxon>Eurotatoria</taxon>
        <taxon>Monogononta</taxon>
        <taxon>Pseudotrocha</taxon>
        <taxon>Ploima</taxon>
        <taxon>Brachionidae</taxon>
        <taxon>Brachionus</taxon>
    </lineage>
</organism>
<evidence type="ECO:0000256" key="2">
    <source>
        <dbReference type="SAM" id="SignalP"/>
    </source>
</evidence>
<keyword evidence="4" id="KW-1185">Reference proteome</keyword>
<gene>
    <name evidence="3" type="ORF">OXX778_LOCUS18297</name>
</gene>
<evidence type="ECO:0000313" key="4">
    <source>
        <dbReference type="Proteomes" id="UP000663879"/>
    </source>
</evidence>
<keyword evidence="1" id="KW-0812">Transmembrane</keyword>
<evidence type="ECO:0000313" key="3">
    <source>
        <dbReference type="EMBL" id="CAF1039928.1"/>
    </source>
</evidence>
<feature type="non-terminal residue" evidence="3">
    <location>
        <position position="356"/>
    </location>
</feature>
<accession>A0A814JPC0</accession>
<dbReference type="AlphaFoldDB" id="A0A814JPC0"/>
<comment type="caution">
    <text evidence="3">The sequence shown here is derived from an EMBL/GenBank/DDBJ whole genome shotgun (WGS) entry which is preliminary data.</text>
</comment>
<protein>
    <submittedName>
        <fullName evidence="3">Uncharacterized protein</fullName>
    </submittedName>
</protein>
<dbReference type="OrthoDB" id="10222415at2759"/>
<reference evidence="3" key="1">
    <citation type="submission" date="2021-02" db="EMBL/GenBank/DDBJ databases">
        <authorList>
            <person name="Nowell W R."/>
        </authorList>
    </citation>
    <scope>NUCLEOTIDE SEQUENCE</scope>
    <source>
        <strain evidence="3">Ploen Becks lab</strain>
    </source>
</reference>
<proteinExistence type="predicted"/>
<keyword evidence="1" id="KW-1133">Transmembrane helix</keyword>
<feature type="transmembrane region" description="Helical" evidence="1">
    <location>
        <begin position="325"/>
        <end position="344"/>
    </location>
</feature>
<evidence type="ECO:0000256" key="1">
    <source>
        <dbReference type="SAM" id="Phobius"/>
    </source>
</evidence>
<keyword evidence="2" id="KW-0732">Signal</keyword>
<dbReference type="Proteomes" id="UP000663879">
    <property type="component" value="Unassembled WGS sequence"/>
</dbReference>
<feature type="chain" id="PRO_5032438685" evidence="2">
    <location>
        <begin position="22"/>
        <end position="356"/>
    </location>
</feature>
<keyword evidence="1" id="KW-0472">Membrane</keyword>
<feature type="signal peptide" evidence="2">
    <location>
        <begin position="1"/>
        <end position="21"/>
    </location>
</feature>
<name>A0A814JPC0_9BILA</name>